<evidence type="ECO:0000259" key="6">
    <source>
        <dbReference type="SMART" id="SM00249"/>
    </source>
</evidence>
<dbReference type="KEGG" id="qsa:O6P43_023351"/>
<keyword evidence="3" id="KW-0862">Zinc</keyword>
<keyword evidence="5" id="KW-0804">Transcription</keyword>
<proteinExistence type="predicted"/>
<evidence type="ECO:0000256" key="2">
    <source>
        <dbReference type="ARBA" id="ARBA00022771"/>
    </source>
</evidence>
<dbReference type="GO" id="GO:0140566">
    <property type="term" value="F:histone reader activity"/>
    <property type="evidence" value="ECO:0007669"/>
    <property type="project" value="InterPro"/>
</dbReference>
<dbReference type="AlphaFoldDB" id="A0AAD7LFM8"/>
<dbReference type="PANTHER" id="PTHR33304:SF49">
    <property type="entry name" value="OS12G0161500 PROTEIN"/>
    <property type="match status" value="1"/>
</dbReference>
<comment type="caution">
    <text evidence="7">The sequence shown here is derived from an EMBL/GenBank/DDBJ whole genome shotgun (WGS) entry which is preliminary data.</text>
</comment>
<sequence length="376" mass="42857">MIICQICGDKGDLKRLIICIQCQISAQHSYCLDELHKDEYGRISWKCEECAEATNPSALPSRKSDRITQAVEVKVKRMILRKLSTPVKKTKHSGLRTFHEHAHMDKSPEEKFFDFLQMDDTGTLPSCNEILSNQELISEKNRTVEENFSSDETKPVERESSELAIVLSDIPLNKSGGQPLLENDNPQYQEGNKCNHAEPVTDPIWRGKLIINHGPPFGIVAHLSSKACSKVHDAISAFQQVLNVEMLSRPDVWPKSFQMSPPIDDSIALYFFPEYERDEKVYDRVVSDIIELDLALKADLDCVELLIISSCELPPEHWRICRKYYLWGVFRQKRPPWNGNSDSITPPKLTNVISIKEDRRISMGSSSFCPNSPLQK</sequence>
<keyword evidence="2" id="KW-0863">Zinc-finger</keyword>
<dbReference type="InterPro" id="IPR049914">
    <property type="entry name" value="PHD1-3/5-6"/>
</dbReference>
<dbReference type="InterPro" id="IPR011011">
    <property type="entry name" value="Znf_FYVE_PHD"/>
</dbReference>
<dbReference type="Gene3D" id="3.30.40.10">
    <property type="entry name" value="Zinc/RING finger domain, C3HC4 (zinc finger)"/>
    <property type="match status" value="1"/>
</dbReference>
<keyword evidence="8" id="KW-1185">Reference proteome</keyword>
<dbReference type="Pfam" id="PF23121">
    <property type="entry name" value="SPOC_AIPP2"/>
    <property type="match status" value="1"/>
</dbReference>
<accession>A0AAD7LFM8</accession>
<reference evidence="7" key="1">
    <citation type="journal article" date="2023" name="Science">
        <title>Elucidation of the pathway for biosynthesis of saponin adjuvants from the soapbark tree.</title>
        <authorList>
            <person name="Reed J."/>
            <person name="Orme A."/>
            <person name="El-Demerdash A."/>
            <person name="Owen C."/>
            <person name="Martin L.B.B."/>
            <person name="Misra R.C."/>
            <person name="Kikuchi S."/>
            <person name="Rejzek M."/>
            <person name="Martin A.C."/>
            <person name="Harkess A."/>
            <person name="Leebens-Mack J."/>
            <person name="Louveau T."/>
            <person name="Stephenson M.J."/>
            <person name="Osbourn A."/>
        </authorList>
    </citation>
    <scope>NUCLEOTIDE SEQUENCE</scope>
    <source>
        <strain evidence="7">S10</strain>
    </source>
</reference>
<dbReference type="SUPFAM" id="SSF57903">
    <property type="entry name" value="FYVE/PHD zinc finger"/>
    <property type="match status" value="1"/>
</dbReference>
<keyword evidence="1" id="KW-0479">Metal-binding</keyword>
<dbReference type="PANTHER" id="PTHR33304">
    <property type="match status" value="1"/>
</dbReference>
<dbReference type="GO" id="GO:0034244">
    <property type="term" value="P:negative regulation of transcription elongation by RNA polymerase II"/>
    <property type="evidence" value="ECO:0007669"/>
    <property type="project" value="InterPro"/>
</dbReference>
<evidence type="ECO:0000313" key="7">
    <source>
        <dbReference type="EMBL" id="KAJ7956993.1"/>
    </source>
</evidence>
<protein>
    <submittedName>
        <fullName evidence="7">RING/FYVE/PHD zinc finger-containing protein</fullName>
    </submittedName>
</protein>
<dbReference type="InterPro" id="IPR001965">
    <property type="entry name" value="Znf_PHD"/>
</dbReference>
<dbReference type="SMART" id="SM00249">
    <property type="entry name" value="PHD"/>
    <property type="match status" value="1"/>
</dbReference>
<evidence type="ECO:0000256" key="5">
    <source>
        <dbReference type="ARBA" id="ARBA00023163"/>
    </source>
</evidence>
<dbReference type="InterPro" id="IPR056280">
    <property type="entry name" value="AIPP2-like_SPOC"/>
</dbReference>
<name>A0AAD7LFM8_QUISA</name>
<evidence type="ECO:0000256" key="3">
    <source>
        <dbReference type="ARBA" id="ARBA00022833"/>
    </source>
</evidence>
<feature type="domain" description="Zinc finger PHD-type" evidence="6">
    <location>
        <begin position="3"/>
        <end position="51"/>
    </location>
</feature>
<dbReference type="GO" id="GO:0008270">
    <property type="term" value="F:zinc ion binding"/>
    <property type="evidence" value="ECO:0007669"/>
    <property type="project" value="UniProtKB-KW"/>
</dbReference>
<dbReference type="InterPro" id="IPR019786">
    <property type="entry name" value="Zinc_finger_PHD-type_CS"/>
</dbReference>
<dbReference type="InterPro" id="IPR013083">
    <property type="entry name" value="Znf_RING/FYVE/PHD"/>
</dbReference>
<dbReference type="PROSITE" id="PS01359">
    <property type="entry name" value="ZF_PHD_1"/>
    <property type="match status" value="1"/>
</dbReference>
<evidence type="ECO:0000256" key="1">
    <source>
        <dbReference type="ARBA" id="ARBA00022723"/>
    </source>
</evidence>
<evidence type="ECO:0000313" key="8">
    <source>
        <dbReference type="Proteomes" id="UP001163823"/>
    </source>
</evidence>
<gene>
    <name evidence="7" type="ORF">O6P43_023351</name>
</gene>
<organism evidence="7 8">
    <name type="scientific">Quillaja saponaria</name>
    <name type="common">Soap bark tree</name>
    <dbReference type="NCBI Taxonomy" id="32244"/>
    <lineage>
        <taxon>Eukaryota</taxon>
        <taxon>Viridiplantae</taxon>
        <taxon>Streptophyta</taxon>
        <taxon>Embryophyta</taxon>
        <taxon>Tracheophyta</taxon>
        <taxon>Spermatophyta</taxon>
        <taxon>Magnoliopsida</taxon>
        <taxon>eudicotyledons</taxon>
        <taxon>Gunneridae</taxon>
        <taxon>Pentapetalae</taxon>
        <taxon>rosids</taxon>
        <taxon>fabids</taxon>
        <taxon>Fabales</taxon>
        <taxon>Quillajaceae</taxon>
        <taxon>Quillaja</taxon>
    </lineage>
</organism>
<keyword evidence="4" id="KW-0805">Transcription regulation</keyword>
<evidence type="ECO:0000256" key="4">
    <source>
        <dbReference type="ARBA" id="ARBA00023015"/>
    </source>
</evidence>
<dbReference type="Proteomes" id="UP001163823">
    <property type="component" value="Chromosome 9"/>
</dbReference>
<dbReference type="EMBL" id="JARAOO010000009">
    <property type="protein sequence ID" value="KAJ7956993.1"/>
    <property type="molecule type" value="Genomic_DNA"/>
</dbReference>